<accession>R3TSU1</accession>
<dbReference type="STRING" id="154621.RV11_GL002386"/>
<dbReference type="Proteomes" id="UP000013785">
    <property type="component" value="Unassembled WGS sequence"/>
</dbReference>
<dbReference type="OrthoDB" id="2156743at2"/>
<keyword evidence="1" id="KW-0472">Membrane</keyword>
<dbReference type="EMBL" id="AJAT01000013">
    <property type="protein sequence ID" value="EOL44639.1"/>
    <property type="molecule type" value="Genomic_DNA"/>
</dbReference>
<organism evidence="2 3">
    <name type="scientific">Enterococcus phoeniculicola ATCC BAA-412</name>
    <dbReference type="NCBI Taxonomy" id="1158610"/>
    <lineage>
        <taxon>Bacteria</taxon>
        <taxon>Bacillati</taxon>
        <taxon>Bacillota</taxon>
        <taxon>Bacilli</taxon>
        <taxon>Lactobacillales</taxon>
        <taxon>Enterococcaceae</taxon>
        <taxon>Enterococcus</taxon>
    </lineage>
</organism>
<dbReference type="eggNOG" id="ENOG5032KX3">
    <property type="taxonomic scope" value="Bacteria"/>
</dbReference>
<dbReference type="HOGENOM" id="CLU_181402_0_0_9"/>
<dbReference type="PATRIC" id="fig|1158610.3.peg.1439"/>
<dbReference type="RefSeq" id="WP_010768119.1">
    <property type="nucleotide sequence ID" value="NZ_ASWE01000003.1"/>
</dbReference>
<name>R3TSU1_9ENTE</name>
<keyword evidence="1" id="KW-1133">Transmembrane helix</keyword>
<feature type="transmembrane region" description="Helical" evidence="1">
    <location>
        <begin position="60"/>
        <end position="81"/>
    </location>
</feature>
<dbReference type="AlphaFoldDB" id="R3TSU1"/>
<feature type="transmembrane region" description="Helical" evidence="1">
    <location>
        <begin position="6"/>
        <end position="24"/>
    </location>
</feature>
<keyword evidence="3" id="KW-1185">Reference proteome</keyword>
<evidence type="ECO:0000313" key="2">
    <source>
        <dbReference type="EMBL" id="EOL44639.1"/>
    </source>
</evidence>
<evidence type="ECO:0000256" key="1">
    <source>
        <dbReference type="SAM" id="Phobius"/>
    </source>
</evidence>
<proteinExistence type="predicted"/>
<evidence type="ECO:0000313" key="3">
    <source>
        <dbReference type="Proteomes" id="UP000013785"/>
    </source>
</evidence>
<gene>
    <name evidence="2" type="ORF">UC3_01456</name>
</gene>
<comment type="caution">
    <text evidence="2">The sequence shown here is derived from an EMBL/GenBank/DDBJ whole genome shotgun (WGS) entry which is preliminary data.</text>
</comment>
<reference evidence="2 3" key="1">
    <citation type="submission" date="2013-02" db="EMBL/GenBank/DDBJ databases">
        <title>The Genome Sequence of Enterococcus phoeniculicola BAA-412.</title>
        <authorList>
            <consortium name="The Broad Institute Genome Sequencing Platform"/>
            <consortium name="The Broad Institute Genome Sequencing Center for Infectious Disease"/>
            <person name="Earl A.M."/>
            <person name="Gilmore M.S."/>
            <person name="Lebreton F."/>
            <person name="Walker B."/>
            <person name="Young S.K."/>
            <person name="Zeng Q."/>
            <person name="Gargeya S."/>
            <person name="Fitzgerald M."/>
            <person name="Haas B."/>
            <person name="Abouelleil A."/>
            <person name="Alvarado L."/>
            <person name="Arachchi H.M."/>
            <person name="Berlin A.M."/>
            <person name="Chapman S.B."/>
            <person name="Dewar J."/>
            <person name="Goldberg J."/>
            <person name="Griggs A."/>
            <person name="Gujja S."/>
            <person name="Hansen M."/>
            <person name="Howarth C."/>
            <person name="Imamovic A."/>
            <person name="Larimer J."/>
            <person name="McCowan C."/>
            <person name="Murphy C."/>
            <person name="Neiman D."/>
            <person name="Pearson M."/>
            <person name="Priest M."/>
            <person name="Roberts A."/>
            <person name="Saif S."/>
            <person name="Shea T."/>
            <person name="Sisk P."/>
            <person name="Sykes S."/>
            <person name="Wortman J."/>
            <person name="Nusbaum C."/>
            <person name="Birren B."/>
        </authorList>
    </citation>
    <scope>NUCLEOTIDE SEQUENCE [LARGE SCALE GENOMIC DNA]</scope>
    <source>
        <strain evidence="2 3">ATCC BAA-412</strain>
    </source>
</reference>
<protein>
    <submittedName>
        <fullName evidence="2">Uncharacterized protein</fullName>
    </submittedName>
</protein>
<keyword evidence="1" id="KW-0812">Transmembrane</keyword>
<feature type="transmembrane region" description="Helical" evidence="1">
    <location>
        <begin position="36"/>
        <end position="54"/>
    </location>
</feature>
<sequence length="99" mass="11376">MLKLLLIIGIIGFVVAGMLLTHYLEKKNWLPNRWLTGALVFLIILIPSILFPNLPMFFKQILYVVSGVLAIIFFETTRLMLERGQYRGIVPAEKKKESN</sequence>